<dbReference type="FunFam" id="2.40.10.10:FF:000028">
    <property type="entry name" value="Serine protease easter"/>
    <property type="match status" value="1"/>
</dbReference>
<keyword evidence="8" id="KW-1185">Reference proteome</keyword>
<evidence type="ECO:0000256" key="4">
    <source>
        <dbReference type="ARBA" id="ARBA00024195"/>
    </source>
</evidence>
<dbReference type="AlphaFoldDB" id="A0A5N4AT04"/>
<dbReference type="InParanoid" id="A0A5N4AT04"/>
<dbReference type="SMART" id="SM00020">
    <property type="entry name" value="Tryp_SPc"/>
    <property type="match status" value="1"/>
</dbReference>
<feature type="chain" id="PRO_5024393798" description="Peptidase S1 domain-containing protein" evidence="5">
    <location>
        <begin position="33"/>
        <end position="306"/>
    </location>
</feature>
<dbReference type="InterPro" id="IPR018114">
    <property type="entry name" value="TRYPSIN_HIS"/>
</dbReference>
<keyword evidence="3" id="KW-0325">Glycoprotein</keyword>
<accession>A0A5N4AT04</accession>
<feature type="signal peptide" evidence="5">
    <location>
        <begin position="1"/>
        <end position="32"/>
    </location>
</feature>
<dbReference type="InterPro" id="IPR043504">
    <property type="entry name" value="Peptidase_S1_PA_chymotrypsin"/>
</dbReference>
<dbReference type="Pfam" id="PF00089">
    <property type="entry name" value="Trypsin"/>
    <property type="match status" value="1"/>
</dbReference>
<dbReference type="GO" id="GO:0004252">
    <property type="term" value="F:serine-type endopeptidase activity"/>
    <property type="evidence" value="ECO:0007669"/>
    <property type="project" value="InterPro"/>
</dbReference>
<dbReference type="InterPro" id="IPR009003">
    <property type="entry name" value="Peptidase_S1_PA"/>
</dbReference>
<dbReference type="FunFam" id="2.40.10.10:FF:000002">
    <property type="entry name" value="Transmembrane protease serine"/>
    <property type="match status" value="1"/>
</dbReference>
<name>A0A5N4AT04_PHOPY</name>
<dbReference type="Gene3D" id="2.40.10.10">
    <property type="entry name" value="Trypsin-like serine proteases"/>
    <property type="match status" value="2"/>
</dbReference>
<dbReference type="PANTHER" id="PTHR24256">
    <property type="entry name" value="TRYPTASE-RELATED"/>
    <property type="match status" value="1"/>
</dbReference>
<proteinExistence type="inferred from homology"/>
<keyword evidence="2" id="KW-1015">Disulfide bond</keyword>
<evidence type="ECO:0000256" key="3">
    <source>
        <dbReference type="ARBA" id="ARBA00023180"/>
    </source>
</evidence>
<evidence type="ECO:0000256" key="2">
    <source>
        <dbReference type="ARBA" id="ARBA00023157"/>
    </source>
</evidence>
<dbReference type="SUPFAM" id="SSF50494">
    <property type="entry name" value="Trypsin-like serine proteases"/>
    <property type="match status" value="1"/>
</dbReference>
<dbReference type="InterPro" id="IPR001254">
    <property type="entry name" value="Trypsin_dom"/>
</dbReference>
<evidence type="ECO:0000256" key="1">
    <source>
        <dbReference type="ARBA" id="ARBA00022729"/>
    </source>
</evidence>
<reference evidence="7 8" key="1">
    <citation type="journal article" date="2018" name="Elife">
        <title>Firefly genomes illuminate parallel origins of bioluminescence in beetles.</title>
        <authorList>
            <person name="Fallon T.R."/>
            <person name="Lower S.E."/>
            <person name="Chang C.H."/>
            <person name="Bessho-Uehara M."/>
            <person name="Martin G.J."/>
            <person name="Bewick A.J."/>
            <person name="Behringer M."/>
            <person name="Debat H.J."/>
            <person name="Wong I."/>
            <person name="Day J.C."/>
            <person name="Suvorov A."/>
            <person name="Silva C.J."/>
            <person name="Stanger-Hall K.F."/>
            <person name="Hall D.W."/>
            <person name="Schmitz R.J."/>
            <person name="Nelson D.R."/>
            <person name="Lewis S.M."/>
            <person name="Shigenobu S."/>
            <person name="Bybee S.M."/>
            <person name="Larracuente A.M."/>
            <person name="Oba Y."/>
            <person name="Weng J.K."/>
        </authorList>
    </citation>
    <scope>NUCLEOTIDE SEQUENCE [LARGE SCALE GENOMIC DNA]</scope>
    <source>
        <strain evidence="7">1611_PpyrPB1</strain>
        <tissue evidence="7">Whole body</tissue>
    </source>
</reference>
<sequence>MKLRQVKGSAISGLFYCLLIFVLGQKLEGGNAAESECGRQHADLGSRVSVPGDDHEAQFGEFPWMVAVLRKEKHDGIDLSVYTCGGSLIHPQVVLTAAHCMADVGKEYKARVGEWDVQTKAEIYPHQDRNVTTIIVHPEYKRNPLLYDLALLILDSPVTIMGNVDVVCLPDKNQLVDNNLSCVSGGWGTKGKFYNLLQKVELPIVDTESCQTRLHTSLGTQYQLHESFLCAGGDPGKDRCRTDFGSPLVCQFPEKKDKYFQAGILSWALACSESSVPAMYSSLVKAVDWIDKIMIDNNFSTSVYKN</sequence>
<evidence type="ECO:0000256" key="5">
    <source>
        <dbReference type="SAM" id="SignalP"/>
    </source>
</evidence>
<comment type="caution">
    <text evidence="7">The sequence shown here is derived from an EMBL/GenBank/DDBJ whole genome shotgun (WGS) entry which is preliminary data.</text>
</comment>
<dbReference type="EMBL" id="VVIM01000004">
    <property type="protein sequence ID" value="KAB0800457.1"/>
    <property type="molecule type" value="Genomic_DNA"/>
</dbReference>
<dbReference type="Proteomes" id="UP000327044">
    <property type="component" value="Unassembled WGS sequence"/>
</dbReference>
<evidence type="ECO:0000313" key="8">
    <source>
        <dbReference type="Proteomes" id="UP000327044"/>
    </source>
</evidence>
<dbReference type="PRINTS" id="PR00722">
    <property type="entry name" value="CHYMOTRYPSIN"/>
</dbReference>
<dbReference type="GO" id="GO:0006508">
    <property type="term" value="P:proteolysis"/>
    <property type="evidence" value="ECO:0007669"/>
    <property type="project" value="InterPro"/>
</dbReference>
<evidence type="ECO:0000313" key="7">
    <source>
        <dbReference type="EMBL" id="KAB0800457.1"/>
    </source>
</evidence>
<dbReference type="PROSITE" id="PS00134">
    <property type="entry name" value="TRYPSIN_HIS"/>
    <property type="match status" value="1"/>
</dbReference>
<dbReference type="PROSITE" id="PS50240">
    <property type="entry name" value="TRYPSIN_DOM"/>
    <property type="match status" value="1"/>
</dbReference>
<comment type="similarity">
    <text evidence="4">Belongs to the peptidase S1 family. CLIP subfamily.</text>
</comment>
<organism evidence="7 8">
    <name type="scientific">Photinus pyralis</name>
    <name type="common">Common eastern firefly</name>
    <name type="synonym">Lampyris pyralis</name>
    <dbReference type="NCBI Taxonomy" id="7054"/>
    <lineage>
        <taxon>Eukaryota</taxon>
        <taxon>Metazoa</taxon>
        <taxon>Ecdysozoa</taxon>
        <taxon>Arthropoda</taxon>
        <taxon>Hexapoda</taxon>
        <taxon>Insecta</taxon>
        <taxon>Pterygota</taxon>
        <taxon>Neoptera</taxon>
        <taxon>Endopterygota</taxon>
        <taxon>Coleoptera</taxon>
        <taxon>Polyphaga</taxon>
        <taxon>Elateriformia</taxon>
        <taxon>Elateroidea</taxon>
        <taxon>Lampyridae</taxon>
        <taxon>Lampyrinae</taxon>
        <taxon>Photinus</taxon>
    </lineage>
</organism>
<dbReference type="CDD" id="cd00190">
    <property type="entry name" value="Tryp_SPc"/>
    <property type="match status" value="1"/>
</dbReference>
<gene>
    <name evidence="7" type="ORF">PPYR_06197</name>
</gene>
<dbReference type="InterPro" id="IPR001314">
    <property type="entry name" value="Peptidase_S1A"/>
</dbReference>
<keyword evidence="1 5" id="KW-0732">Signal</keyword>
<dbReference type="InterPro" id="IPR051487">
    <property type="entry name" value="Ser/Thr_Proteases_Immune/Dev"/>
</dbReference>
<protein>
    <recommendedName>
        <fullName evidence="6">Peptidase S1 domain-containing protein</fullName>
    </recommendedName>
</protein>
<dbReference type="OrthoDB" id="6261922at2759"/>
<feature type="domain" description="Peptidase S1" evidence="6">
    <location>
        <begin position="50"/>
        <end position="295"/>
    </location>
</feature>
<evidence type="ECO:0000259" key="6">
    <source>
        <dbReference type="PROSITE" id="PS50240"/>
    </source>
</evidence>